<evidence type="ECO:0000313" key="6">
    <source>
        <dbReference type="EMBL" id="KKN91627.1"/>
    </source>
</evidence>
<dbReference type="InterPro" id="IPR058240">
    <property type="entry name" value="rSAM_sf"/>
</dbReference>
<organism evidence="6">
    <name type="scientific">marine sediment metagenome</name>
    <dbReference type="NCBI Taxonomy" id="412755"/>
    <lineage>
        <taxon>unclassified sequences</taxon>
        <taxon>metagenomes</taxon>
        <taxon>ecological metagenomes</taxon>
    </lineage>
</organism>
<evidence type="ECO:0000256" key="3">
    <source>
        <dbReference type="ARBA" id="ARBA00023004"/>
    </source>
</evidence>
<evidence type="ECO:0000256" key="2">
    <source>
        <dbReference type="ARBA" id="ARBA00022723"/>
    </source>
</evidence>
<accession>A0A0F9UVV2</accession>
<keyword evidence="4" id="KW-0411">Iron-sulfur</keyword>
<sequence length="392" mass="42039">MKRFLYHDLIVAGNWCNLKCSYCTSVADAGDFGEATSASAKRRGAMIAIPDILAMLDGLRRHVDAPVIKVSGGELFLLANAADLVAELSARYAHVQVLTNGTELTPAIVARLSGLGNVGFNLSLDGHTPEMNAMRWRSPRLGERVMTALDAITAVGRPLEITMVISDANAAHLCDFLAFLATLPCRVVLIPIPVRGVHSDRLFGLEARRVFAEVLRSLPGAFAPVLGPAAYYHRLADFLDGENGVRRHRCHLTAAAVQLFDTGALTPCPVGWTAEIANVRRDGIDAASAVIGEHKLYDLMQRDPPRVPVCRSCFSQADVLNLYLDGAIDLEELVVMPLFAAPAARQRLVELKAARTQPRQASAEARARRDLPVGAAPAGAGAASVLSLAAER</sequence>
<evidence type="ECO:0000256" key="1">
    <source>
        <dbReference type="ARBA" id="ARBA00022691"/>
    </source>
</evidence>
<feature type="domain" description="Radical SAM core" evidence="5">
    <location>
        <begin position="2"/>
        <end position="221"/>
    </location>
</feature>
<evidence type="ECO:0000256" key="4">
    <source>
        <dbReference type="ARBA" id="ARBA00023014"/>
    </source>
</evidence>
<dbReference type="GO" id="GO:0003824">
    <property type="term" value="F:catalytic activity"/>
    <property type="evidence" value="ECO:0007669"/>
    <property type="project" value="InterPro"/>
</dbReference>
<dbReference type="SUPFAM" id="SSF102114">
    <property type="entry name" value="Radical SAM enzymes"/>
    <property type="match status" value="1"/>
</dbReference>
<protein>
    <recommendedName>
        <fullName evidence="5">Radical SAM core domain-containing protein</fullName>
    </recommendedName>
</protein>
<dbReference type="GO" id="GO:0051536">
    <property type="term" value="F:iron-sulfur cluster binding"/>
    <property type="evidence" value="ECO:0007669"/>
    <property type="project" value="UniProtKB-KW"/>
</dbReference>
<dbReference type="SFLD" id="SFLDG01067">
    <property type="entry name" value="SPASM/twitch_domain_containing"/>
    <property type="match status" value="1"/>
</dbReference>
<keyword evidence="1" id="KW-0949">S-adenosyl-L-methionine</keyword>
<dbReference type="EMBL" id="LAZR01000102">
    <property type="protein sequence ID" value="KKN91627.1"/>
    <property type="molecule type" value="Genomic_DNA"/>
</dbReference>
<reference evidence="6" key="1">
    <citation type="journal article" date="2015" name="Nature">
        <title>Complex archaea that bridge the gap between prokaryotes and eukaryotes.</title>
        <authorList>
            <person name="Spang A."/>
            <person name="Saw J.H."/>
            <person name="Jorgensen S.L."/>
            <person name="Zaremba-Niedzwiedzka K."/>
            <person name="Martijn J."/>
            <person name="Lind A.E."/>
            <person name="van Eijk R."/>
            <person name="Schleper C."/>
            <person name="Guy L."/>
            <person name="Ettema T.J."/>
        </authorList>
    </citation>
    <scope>NUCLEOTIDE SEQUENCE</scope>
</reference>
<gene>
    <name evidence="6" type="ORF">LCGC14_0217360</name>
</gene>
<name>A0A0F9UVV2_9ZZZZ</name>
<keyword evidence="3" id="KW-0408">Iron</keyword>
<dbReference type="Gene3D" id="3.20.20.70">
    <property type="entry name" value="Aldolase class I"/>
    <property type="match status" value="1"/>
</dbReference>
<dbReference type="SFLD" id="SFLDS00029">
    <property type="entry name" value="Radical_SAM"/>
    <property type="match status" value="1"/>
</dbReference>
<dbReference type="InterPro" id="IPR007197">
    <property type="entry name" value="rSAM"/>
</dbReference>
<dbReference type="PANTHER" id="PTHR11228">
    <property type="entry name" value="RADICAL SAM DOMAIN PROTEIN"/>
    <property type="match status" value="1"/>
</dbReference>
<proteinExistence type="predicted"/>
<dbReference type="PANTHER" id="PTHR11228:SF7">
    <property type="entry name" value="PQQA PEPTIDE CYCLASE"/>
    <property type="match status" value="1"/>
</dbReference>
<dbReference type="CDD" id="cd01335">
    <property type="entry name" value="Radical_SAM"/>
    <property type="match status" value="1"/>
</dbReference>
<evidence type="ECO:0000259" key="5">
    <source>
        <dbReference type="PROSITE" id="PS51918"/>
    </source>
</evidence>
<dbReference type="AlphaFoldDB" id="A0A0F9UVV2"/>
<dbReference type="PROSITE" id="PS51918">
    <property type="entry name" value="RADICAL_SAM"/>
    <property type="match status" value="1"/>
</dbReference>
<dbReference type="InterPro" id="IPR013785">
    <property type="entry name" value="Aldolase_TIM"/>
</dbReference>
<dbReference type="InterPro" id="IPR050377">
    <property type="entry name" value="Radical_SAM_PqqE_MftC-like"/>
</dbReference>
<dbReference type="GO" id="GO:0046872">
    <property type="term" value="F:metal ion binding"/>
    <property type="evidence" value="ECO:0007669"/>
    <property type="project" value="UniProtKB-KW"/>
</dbReference>
<keyword evidence="2" id="KW-0479">Metal-binding</keyword>
<comment type="caution">
    <text evidence="6">The sequence shown here is derived from an EMBL/GenBank/DDBJ whole genome shotgun (WGS) entry which is preliminary data.</text>
</comment>
<dbReference type="Pfam" id="PF04055">
    <property type="entry name" value="Radical_SAM"/>
    <property type="match status" value="1"/>
</dbReference>